<comment type="caution">
    <text evidence="2">The sequence shown here is derived from an EMBL/GenBank/DDBJ whole genome shotgun (WGS) entry which is preliminary data.</text>
</comment>
<sequence>MKFWDLPSGQEPAQPPRRGFRDALQALKDRKQRELGAAWARATERARKAEAARRARREMARRVAVHTETRKLSERTIARRARGDQPPAGVDKHWLDRWAAIDRAGGIKQMALQLGASEGQVRRWRDSPEPKAAPPGEPEPGVGGVPGAPTQPIGVECDGAVIINGKRYPKKIPTDPNEDYAVLYVDPAGELMQAYFNNDTEALYGLLADEIVDQIIIPTWDNLPSAYEVGYEIEEVLNFLPEL</sequence>
<dbReference type="Proteomes" id="UP000465240">
    <property type="component" value="Unassembled WGS sequence"/>
</dbReference>
<feature type="region of interest" description="Disordered" evidence="1">
    <location>
        <begin position="51"/>
        <end position="70"/>
    </location>
</feature>
<evidence type="ECO:0000313" key="3">
    <source>
        <dbReference type="Proteomes" id="UP000465240"/>
    </source>
</evidence>
<dbReference type="EMBL" id="BLKX01000003">
    <property type="protein sequence ID" value="GFG83136.1"/>
    <property type="molecule type" value="Genomic_DNA"/>
</dbReference>
<feature type="region of interest" description="Disordered" evidence="1">
    <location>
        <begin position="117"/>
        <end position="150"/>
    </location>
</feature>
<accession>A0ABQ1CF79</accession>
<protein>
    <submittedName>
        <fullName evidence="2">Uncharacterized protein</fullName>
    </submittedName>
</protein>
<evidence type="ECO:0000256" key="1">
    <source>
        <dbReference type="SAM" id="MobiDB-lite"/>
    </source>
</evidence>
<feature type="compositionally biased region" description="Basic and acidic residues" evidence="1">
    <location>
        <begin position="120"/>
        <end position="129"/>
    </location>
</feature>
<dbReference type="RefSeq" id="WP_120795242.1">
    <property type="nucleotide sequence ID" value="NZ_BLKX01000003.1"/>
</dbReference>
<gene>
    <name evidence="2" type="ORF">MPRG_64120</name>
</gene>
<keyword evidence="3" id="KW-1185">Reference proteome</keyword>
<name>A0ABQ1CF79_9MYCO</name>
<evidence type="ECO:0000313" key="2">
    <source>
        <dbReference type="EMBL" id="GFG83136.1"/>
    </source>
</evidence>
<organism evidence="2 3">
    <name type="scientific">Mycobacterium paragordonae</name>
    <dbReference type="NCBI Taxonomy" id="1389713"/>
    <lineage>
        <taxon>Bacteria</taxon>
        <taxon>Bacillati</taxon>
        <taxon>Actinomycetota</taxon>
        <taxon>Actinomycetes</taxon>
        <taxon>Mycobacteriales</taxon>
        <taxon>Mycobacteriaceae</taxon>
        <taxon>Mycobacterium</taxon>
    </lineage>
</organism>
<reference evidence="2 3" key="1">
    <citation type="journal article" date="2019" name="Emerg. Microbes Infect.">
        <title>Comprehensive subspecies identification of 175 nontuberculous mycobacteria species based on 7547 genomic profiles.</title>
        <authorList>
            <person name="Matsumoto Y."/>
            <person name="Kinjo T."/>
            <person name="Motooka D."/>
            <person name="Nabeya D."/>
            <person name="Jung N."/>
            <person name="Uechi K."/>
            <person name="Horii T."/>
            <person name="Iida T."/>
            <person name="Fujita J."/>
            <person name="Nakamura S."/>
        </authorList>
    </citation>
    <scope>NUCLEOTIDE SEQUENCE [LARGE SCALE GENOMIC DNA]</scope>
    <source>
        <strain evidence="2 3">JCM 18565</strain>
    </source>
</reference>
<proteinExistence type="predicted"/>